<dbReference type="Proteomes" id="UP000266841">
    <property type="component" value="Unassembled WGS sequence"/>
</dbReference>
<protein>
    <submittedName>
        <fullName evidence="2">Uncharacterized protein</fullName>
    </submittedName>
</protein>
<evidence type="ECO:0000256" key="1">
    <source>
        <dbReference type="SAM" id="Phobius"/>
    </source>
</evidence>
<dbReference type="InterPro" id="IPR004316">
    <property type="entry name" value="SWEET_rpt"/>
</dbReference>
<sequence>MPDAATMASILEEHVCPVIGAILSTLTFAAPIRTLAECLKDGDMKSVNGTPWIFMTGNTIGWLAYSYVTLDIYVFLANAPGLMISIWLNFGAMKLQYYQEAIKDLVEDGAADSDSSQQQNERKPSLTKHEARLLLMVLTWMLILSVTTLKMEMTSDRKQVIGIAVNINLVFFTEPL</sequence>
<organism evidence="2 3">
    <name type="scientific">Thalassiosira oceanica</name>
    <name type="common">Marine diatom</name>
    <dbReference type="NCBI Taxonomy" id="159749"/>
    <lineage>
        <taxon>Eukaryota</taxon>
        <taxon>Sar</taxon>
        <taxon>Stramenopiles</taxon>
        <taxon>Ochrophyta</taxon>
        <taxon>Bacillariophyta</taxon>
        <taxon>Coscinodiscophyceae</taxon>
        <taxon>Thalassiosirophycidae</taxon>
        <taxon>Thalassiosirales</taxon>
        <taxon>Thalassiosiraceae</taxon>
        <taxon>Thalassiosira</taxon>
    </lineage>
</organism>
<comment type="caution">
    <text evidence="2">The sequence shown here is derived from an EMBL/GenBank/DDBJ whole genome shotgun (WGS) entry which is preliminary data.</text>
</comment>
<feature type="transmembrane region" description="Helical" evidence="1">
    <location>
        <begin position="72"/>
        <end position="90"/>
    </location>
</feature>
<accession>K0RN65</accession>
<keyword evidence="1" id="KW-0472">Membrane</keyword>
<dbReference type="AlphaFoldDB" id="K0RN65"/>
<dbReference type="Gene3D" id="1.20.1280.290">
    <property type="match status" value="1"/>
</dbReference>
<name>K0RN65_THAOC</name>
<gene>
    <name evidence="2" type="ORF">THAOC_26838</name>
</gene>
<dbReference type="EMBL" id="AGNL01037298">
    <property type="protein sequence ID" value="EJK53674.1"/>
    <property type="molecule type" value="Genomic_DNA"/>
</dbReference>
<reference evidence="2 3" key="1">
    <citation type="journal article" date="2012" name="Genome Biol.">
        <title>Genome and low-iron response of an oceanic diatom adapted to chronic iron limitation.</title>
        <authorList>
            <person name="Lommer M."/>
            <person name="Specht M."/>
            <person name="Roy A.S."/>
            <person name="Kraemer L."/>
            <person name="Andreson R."/>
            <person name="Gutowska M.A."/>
            <person name="Wolf J."/>
            <person name="Bergner S.V."/>
            <person name="Schilhabel M.B."/>
            <person name="Klostermeier U.C."/>
            <person name="Beiko R.G."/>
            <person name="Rosenstiel P."/>
            <person name="Hippler M."/>
            <person name="Laroche J."/>
        </authorList>
    </citation>
    <scope>NUCLEOTIDE SEQUENCE [LARGE SCALE GENOMIC DNA]</scope>
    <source>
        <strain evidence="2 3">CCMP1005</strain>
    </source>
</reference>
<evidence type="ECO:0000313" key="3">
    <source>
        <dbReference type="Proteomes" id="UP000266841"/>
    </source>
</evidence>
<evidence type="ECO:0000313" key="2">
    <source>
        <dbReference type="EMBL" id="EJK53674.1"/>
    </source>
</evidence>
<feature type="transmembrane region" description="Helical" evidence="1">
    <location>
        <begin position="131"/>
        <end position="149"/>
    </location>
</feature>
<keyword evidence="3" id="KW-1185">Reference proteome</keyword>
<proteinExistence type="predicted"/>
<keyword evidence="1" id="KW-1133">Transmembrane helix</keyword>
<keyword evidence="1" id="KW-0812">Transmembrane</keyword>
<dbReference type="Pfam" id="PF03083">
    <property type="entry name" value="MtN3_slv"/>
    <property type="match status" value="1"/>
</dbReference>
<dbReference type="GO" id="GO:0016020">
    <property type="term" value="C:membrane"/>
    <property type="evidence" value="ECO:0007669"/>
    <property type="project" value="InterPro"/>
</dbReference>
<dbReference type="OrthoDB" id="409725at2759"/>
<dbReference type="eggNOG" id="ENOG502SG9P">
    <property type="taxonomic scope" value="Eukaryota"/>
</dbReference>